<evidence type="ECO:0000313" key="3">
    <source>
        <dbReference type="Proteomes" id="UP000176725"/>
    </source>
</evidence>
<protein>
    <submittedName>
        <fullName evidence="2">Uncharacterized protein</fullName>
    </submittedName>
</protein>
<reference evidence="2 3" key="1">
    <citation type="journal article" date="2016" name="Nat. Commun.">
        <title>Thousands of microbial genomes shed light on interconnected biogeochemical processes in an aquifer system.</title>
        <authorList>
            <person name="Anantharaman K."/>
            <person name="Brown C.T."/>
            <person name="Hug L.A."/>
            <person name="Sharon I."/>
            <person name="Castelle C.J."/>
            <person name="Probst A.J."/>
            <person name="Thomas B.C."/>
            <person name="Singh A."/>
            <person name="Wilkins M.J."/>
            <person name="Karaoz U."/>
            <person name="Brodie E.L."/>
            <person name="Williams K.H."/>
            <person name="Hubbard S.S."/>
            <person name="Banfield J.F."/>
        </authorList>
    </citation>
    <scope>NUCLEOTIDE SEQUENCE [LARGE SCALE GENOMIC DNA]</scope>
</reference>
<comment type="caution">
    <text evidence="2">The sequence shown here is derived from an EMBL/GenBank/DDBJ whole genome shotgun (WGS) entry which is preliminary data.</text>
</comment>
<proteinExistence type="predicted"/>
<evidence type="ECO:0000313" key="2">
    <source>
        <dbReference type="EMBL" id="OGM64404.1"/>
    </source>
</evidence>
<sequence length="230" mass="26131">MIIEQTSFYIIILIAIALIILLIGVVLAYLRMVGKYLDLKEVGTEGVDPQTIIRQAQEKAQRILENAQYDARETISKAGNFLDINQNLVAKELQRASQIYAKKYEQILLVTQDNIIKTIQTIPEDSKKVLLSEISAIRTLLSGQVQKAADEAKNLVTDAYKKAEMEVENYKNVRMREIDESIVMILKEVARKVLAKEISQEEHEKLVLKALEEAKRQGVFGTNTENKKQN</sequence>
<gene>
    <name evidence="2" type="ORF">A2893_00865</name>
</gene>
<organism evidence="2 3">
    <name type="scientific">Candidatus Woesebacteria bacterium RIFCSPLOWO2_01_FULL_39_25</name>
    <dbReference type="NCBI Taxonomy" id="1802521"/>
    <lineage>
        <taxon>Bacteria</taxon>
        <taxon>Candidatus Woeseibacteriota</taxon>
    </lineage>
</organism>
<keyword evidence="1" id="KW-1133">Transmembrane helix</keyword>
<dbReference type="Proteomes" id="UP000176725">
    <property type="component" value="Unassembled WGS sequence"/>
</dbReference>
<dbReference type="AlphaFoldDB" id="A0A1F8BK06"/>
<dbReference type="EMBL" id="MGHH01000010">
    <property type="protein sequence ID" value="OGM64404.1"/>
    <property type="molecule type" value="Genomic_DNA"/>
</dbReference>
<feature type="transmembrane region" description="Helical" evidence="1">
    <location>
        <begin position="6"/>
        <end position="30"/>
    </location>
</feature>
<evidence type="ECO:0000256" key="1">
    <source>
        <dbReference type="SAM" id="Phobius"/>
    </source>
</evidence>
<keyword evidence="1" id="KW-0812">Transmembrane</keyword>
<name>A0A1F8BK06_9BACT</name>
<dbReference type="STRING" id="1802521.A2893_00865"/>
<keyword evidence="1" id="KW-0472">Membrane</keyword>
<accession>A0A1F8BK06</accession>